<keyword evidence="11" id="KW-1185">Reference proteome</keyword>
<dbReference type="GO" id="GO:0006334">
    <property type="term" value="P:nucleosome assembly"/>
    <property type="evidence" value="ECO:0007669"/>
    <property type="project" value="TreeGrafter"/>
</dbReference>
<name>R9AQ36_WALI9</name>
<feature type="region of interest" description="Disordered" evidence="7">
    <location>
        <begin position="551"/>
        <end position="578"/>
    </location>
</feature>
<dbReference type="Pfam" id="PF11600">
    <property type="entry name" value="CAF1A_acidic"/>
    <property type="match status" value="1"/>
</dbReference>
<evidence type="ECO:0000256" key="3">
    <source>
        <dbReference type="ARBA" id="ARBA00022763"/>
    </source>
</evidence>
<accession>R9AQ36</accession>
<feature type="compositionally biased region" description="Acidic residues" evidence="7">
    <location>
        <begin position="469"/>
        <end position="479"/>
    </location>
</feature>
<dbReference type="Gene3D" id="6.10.280.100">
    <property type="match status" value="1"/>
</dbReference>
<dbReference type="HOGENOM" id="CLU_012467_0_0_1"/>
<feature type="compositionally biased region" description="Polar residues" evidence="7">
    <location>
        <begin position="760"/>
        <end position="790"/>
    </location>
</feature>
<dbReference type="GO" id="GO:0006260">
    <property type="term" value="P:DNA replication"/>
    <property type="evidence" value="ECO:0007669"/>
    <property type="project" value="UniProtKB-KW"/>
</dbReference>
<evidence type="ECO:0000256" key="6">
    <source>
        <dbReference type="ARBA" id="ARBA00023242"/>
    </source>
</evidence>
<evidence type="ECO:0000313" key="10">
    <source>
        <dbReference type="EMBL" id="EOR04175.1"/>
    </source>
</evidence>
<feature type="compositionally biased region" description="Basic residues" evidence="7">
    <location>
        <begin position="556"/>
        <end position="565"/>
    </location>
</feature>
<dbReference type="GO" id="GO:0005634">
    <property type="term" value="C:nucleus"/>
    <property type="evidence" value="ECO:0007669"/>
    <property type="project" value="UniProtKB-SubCell"/>
</dbReference>
<dbReference type="AlphaFoldDB" id="R9AQ36"/>
<feature type="compositionally biased region" description="Polar residues" evidence="7">
    <location>
        <begin position="652"/>
        <end position="662"/>
    </location>
</feature>
<evidence type="ECO:0000256" key="1">
    <source>
        <dbReference type="ARBA" id="ARBA00004123"/>
    </source>
</evidence>
<dbReference type="eggNOG" id="KOG4364">
    <property type="taxonomic scope" value="Eukaryota"/>
</dbReference>
<feature type="region of interest" description="Disordered" evidence="7">
    <location>
        <begin position="622"/>
        <end position="662"/>
    </location>
</feature>
<dbReference type="EMBL" id="KE007225">
    <property type="protein sequence ID" value="EOR04175.1"/>
    <property type="molecule type" value="Genomic_DNA"/>
</dbReference>
<keyword evidence="6" id="KW-0539">Nucleus</keyword>
<gene>
    <name evidence="10" type="ORF">J056_002253</name>
</gene>
<evidence type="ECO:0000256" key="4">
    <source>
        <dbReference type="ARBA" id="ARBA00023186"/>
    </source>
</evidence>
<dbReference type="OrthoDB" id="440676at2759"/>
<evidence type="ECO:0000259" key="9">
    <source>
        <dbReference type="Pfam" id="PF12253"/>
    </source>
</evidence>
<dbReference type="Pfam" id="PF12253">
    <property type="entry name" value="CAF1A_dimeriz"/>
    <property type="match status" value="1"/>
</dbReference>
<dbReference type="OMA" id="KGPCWES"/>
<dbReference type="GeneID" id="20375205"/>
<feature type="domain" description="Chromatin assembly factor 1 p150 subunit acidic region" evidence="8">
    <location>
        <begin position="206"/>
        <end position="320"/>
    </location>
</feature>
<keyword evidence="4" id="KW-0143">Chaperone</keyword>
<dbReference type="STRING" id="1299270.R9AQ36"/>
<evidence type="ECO:0000256" key="2">
    <source>
        <dbReference type="ARBA" id="ARBA00022705"/>
    </source>
</evidence>
<dbReference type="InterPro" id="IPR007250">
    <property type="entry name" value="HSP9_HSP12"/>
</dbReference>
<dbReference type="GO" id="GO:0033186">
    <property type="term" value="C:CAF-1 complex"/>
    <property type="evidence" value="ECO:0007669"/>
    <property type="project" value="TreeGrafter"/>
</dbReference>
<keyword evidence="3" id="KW-0227">DNA damage</keyword>
<protein>
    <submittedName>
        <fullName evidence="10">Chromatin assembly factor 1 subunit rlf2</fullName>
    </submittedName>
</protein>
<evidence type="ECO:0000256" key="7">
    <source>
        <dbReference type="SAM" id="MobiDB-lite"/>
    </source>
</evidence>
<dbReference type="PANTHER" id="PTHR15272:SF0">
    <property type="entry name" value="CHROMATIN ASSEMBLY FACTOR 1 SUBUNIT A"/>
    <property type="match status" value="1"/>
</dbReference>
<dbReference type="GO" id="GO:0006281">
    <property type="term" value="P:DNA repair"/>
    <property type="evidence" value="ECO:0007669"/>
    <property type="project" value="UniProtKB-KW"/>
</dbReference>
<dbReference type="PANTHER" id="PTHR15272">
    <property type="entry name" value="CHROMATIN ASSEMBLY FACTOR 1 SUBUNIT A CAF-1 SUBUNIT A"/>
    <property type="match status" value="1"/>
</dbReference>
<keyword evidence="5" id="KW-0234">DNA repair</keyword>
<evidence type="ECO:0000256" key="5">
    <source>
        <dbReference type="ARBA" id="ARBA00023204"/>
    </source>
</evidence>
<evidence type="ECO:0000313" key="11">
    <source>
        <dbReference type="Proteomes" id="UP000014064"/>
    </source>
</evidence>
<feature type="region of interest" description="Disordered" evidence="7">
    <location>
        <begin position="469"/>
        <end position="503"/>
    </location>
</feature>
<dbReference type="CDD" id="cd22265">
    <property type="entry name" value="UDM1_RNF168"/>
    <property type="match status" value="1"/>
</dbReference>
<feature type="compositionally biased region" description="Basic and acidic residues" evidence="7">
    <location>
        <begin position="641"/>
        <end position="651"/>
    </location>
</feature>
<dbReference type="InterPro" id="IPR021644">
    <property type="entry name" value="CAF-1_p150_acidic"/>
</dbReference>
<feature type="domain" description="Chromatin assembly factor 1 subunit A dimerization" evidence="9">
    <location>
        <begin position="424"/>
        <end position="498"/>
    </location>
</feature>
<keyword evidence="2" id="KW-0235">DNA replication</keyword>
<feature type="compositionally biased region" description="Basic and acidic residues" evidence="7">
    <location>
        <begin position="205"/>
        <end position="281"/>
    </location>
</feature>
<dbReference type="RefSeq" id="XP_009266392.1">
    <property type="nucleotide sequence ID" value="XM_009268117.1"/>
</dbReference>
<organism evidence="10 11">
    <name type="scientific">Wallemia ichthyophaga (strain EXF-994 / CBS 113033)</name>
    <dbReference type="NCBI Taxonomy" id="1299270"/>
    <lineage>
        <taxon>Eukaryota</taxon>
        <taxon>Fungi</taxon>
        <taxon>Dikarya</taxon>
        <taxon>Basidiomycota</taxon>
        <taxon>Wallemiomycotina</taxon>
        <taxon>Wallemiomycetes</taxon>
        <taxon>Wallemiales</taxon>
        <taxon>Wallemiaceae</taxon>
        <taxon>Wallemia</taxon>
    </lineage>
</organism>
<sequence>MEIDKENKMGIKRKDTSNATITPNKKQKRSIIEYKNKLVFKQKPLNLSKNTKTLQSLLDFHQFLSSLNDNLNQIPSNHLQLISILTHESDKQLNDLIKHVKSQIKPSNFKFDITQSALQSAIKEVAQFKNYGLEGDDLPNTLKLFKWEVNNLDHLPLDSLDSLKQRRFDREFSQQKLFESIEGVDRCDLETFLSHAASVPTPALDRSKKEDEKRRKDEEKAEDKRKKDEEKQRKEAEKQEEKQRKEDEKQDEKQRKEDEKQKKEDEKNDKIAAANQKKEKQSSAFKGFFSKVATPKKHLSPSKDVSDFHKTFKPFHLKQGFEMAPINAFNPAQFDDLWDTINKATPDDITLSSSLSEIPKWKIIKKNPAVASKHVPSNTKIAPPVDLRLIMQQLSEAEVGGDEDQTTDILESFKTRFRGKVKHKLLEYHEDYRPGWWGTCTKSSSTIGPRRPLAKDALQFDYTYDSEVEWGEEEQDEKGEEIQSQPGSDDEKDKDNDSDADSWLVSDTEDVGLEGVDLDNVDNVDSVNSLNIPPDLKTDDPIDNAIAAEKRNERAKAKKKNKSKKPNQPSKPYISGLKWESEDGQITYPPFMTYQIRFFNDAQVSVNPKEFVSQFKPTLVTQQQQQQQQQPMQAESSATGEKVDGDSKTPSKETSTTQGKITSIPETHIQLFASVVENSTKSRILLVEELRQKFTMDASGVFGNDYITNKETLLDFDEKESTTTIMLPSTSQGIDKDRPKLVNPNEELGSEPARRDFLDQTRSTMKPDSQKTYTESASDNVKSMSDNVASKMQPEDDKSMPQQAHDSMTEGADTKRRGSLMDKLQNAFQK</sequence>
<proteinExistence type="predicted"/>
<feature type="region of interest" description="Disordered" evidence="7">
    <location>
        <begin position="523"/>
        <end position="542"/>
    </location>
</feature>
<reference evidence="11" key="1">
    <citation type="journal article" date="2013" name="BMC Genomics">
        <title>Genome and transcriptome sequencing of the halophilic fungus Wallemia ichthyophaga: haloadaptations present and absent.</title>
        <authorList>
            <person name="Zajc J."/>
            <person name="Liu Y."/>
            <person name="Dai W."/>
            <person name="Yang Z."/>
            <person name="Hu J."/>
            <person name="Gostincar C."/>
            <person name="Gunde-Cimerman N."/>
        </authorList>
    </citation>
    <scope>NUCLEOTIDE SEQUENCE [LARGE SCALE GENOMIC DNA]</scope>
    <source>
        <strain evidence="11">EXF-994 / CBS 113033</strain>
    </source>
</reference>
<dbReference type="KEGG" id="wic:J056_002253"/>
<feature type="region of interest" description="Disordered" evidence="7">
    <location>
        <begin position="729"/>
        <end position="830"/>
    </location>
</feature>
<dbReference type="Proteomes" id="UP000014064">
    <property type="component" value="Unassembled WGS sequence"/>
</dbReference>
<evidence type="ECO:0000259" key="8">
    <source>
        <dbReference type="Pfam" id="PF11600"/>
    </source>
</evidence>
<feature type="region of interest" description="Disordered" evidence="7">
    <location>
        <begin position="200"/>
        <end position="284"/>
    </location>
</feature>
<comment type="subcellular location">
    <subcellularLocation>
        <location evidence="1">Nucleus</location>
    </subcellularLocation>
</comment>
<dbReference type="InterPro" id="IPR022043">
    <property type="entry name" value="CAF1A_DD"/>
</dbReference>
<dbReference type="Pfam" id="PF04119">
    <property type="entry name" value="HSP9_HSP12"/>
    <property type="match status" value="1"/>
</dbReference>